<evidence type="ECO:0000313" key="1">
    <source>
        <dbReference type="EMBL" id="CAB4950428.1"/>
    </source>
</evidence>
<dbReference type="AlphaFoldDB" id="A0A6J7K3D7"/>
<protein>
    <submittedName>
        <fullName evidence="1">Unannotated protein</fullName>
    </submittedName>
</protein>
<accession>A0A6J7K3D7</accession>
<name>A0A6J7K3D7_9ZZZZ</name>
<gene>
    <name evidence="1" type="ORF">UFOPK3733_01839</name>
</gene>
<proteinExistence type="predicted"/>
<sequence length="85" mass="8478">MDAGAVQDTTDCAFAFDVAETPVGAPGAVAGTAALDATDAAPVPRAFVAVTVNVYEVPFVSPVTVHEVDGAVALHVNEPGLDVTV</sequence>
<reference evidence="1" key="1">
    <citation type="submission" date="2020-05" db="EMBL/GenBank/DDBJ databases">
        <authorList>
            <person name="Chiriac C."/>
            <person name="Salcher M."/>
            <person name="Ghai R."/>
            <person name="Kavagutti S V."/>
        </authorList>
    </citation>
    <scope>NUCLEOTIDE SEQUENCE</scope>
</reference>
<organism evidence="1">
    <name type="scientific">freshwater metagenome</name>
    <dbReference type="NCBI Taxonomy" id="449393"/>
    <lineage>
        <taxon>unclassified sequences</taxon>
        <taxon>metagenomes</taxon>
        <taxon>ecological metagenomes</taxon>
    </lineage>
</organism>
<dbReference type="EMBL" id="CAFBNC010000122">
    <property type="protein sequence ID" value="CAB4950428.1"/>
    <property type="molecule type" value="Genomic_DNA"/>
</dbReference>